<organism evidence="2">
    <name type="scientific">Oceaniferula spumae</name>
    <dbReference type="NCBI Taxonomy" id="2979115"/>
    <lineage>
        <taxon>Bacteria</taxon>
        <taxon>Pseudomonadati</taxon>
        <taxon>Verrucomicrobiota</taxon>
        <taxon>Verrucomicrobiia</taxon>
        <taxon>Verrucomicrobiales</taxon>
        <taxon>Verrucomicrobiaceae</taxon>
        <taxon>Oceaniferula</taxon>
    </lineage>
</organism>
<dbReference type="PANTHER" id="PTHR38773">
    <property type="entry name" value="PROTEIN SPRT"/>
    <property type="match status" value="1"/>
</dbReference>
<dbReference type="AlphaFoldDB" id="A0AAT9FPU8"/>
<dbReference type="GO" id="GO:0006950">
    <property type="term" value="P:response to stress"/>
    <property type="evidence" value="ECO:0007669"/>
    <property type="project" value="UniProtKB-ARBA"/>
</dbReference>
<dbReference type="KEGG" id="osu:NT6N_30910"/>
<evidence type="ECO:0000259" key="1">
    <source>
        <dbReference type="SMART" id="SM00731"/>
    </source>
</evidence>
<gene>
    <name evidence="2" type="ORF">NT6N_30910</name>
</gene>
<dbReference type="Pfam" id="PF10263">
    <property type="entry name" value="SprT-like"/>
    <property type="match status" value="1"/>
</dbReference>
<reference evidence="2" key="1">
    <citation type="submission" date="2024-07" db="EMBL/GenBank/DDBJ databases">
        <title>Complete genome sequence of Verrucomicrobiaceae bacterium NT6N.</title>
        <authorList>
            <person name="Huang C."/>
            <person name="Takami H."/>
            <person name="Hamasaki K."/>
        </authorList>
    </citation>
    <scope>NUCLEOTIDE SEQUENCE</scope>
    <source>
        <strain evidence="2">NT6N</strain>
    </source>
</reference>
<feature type="domain" description="SprT-like" evidence="1">
    <location>
        <begin position="40"/>
        <end position="189"/>
    </location>
</feature>
<accession>A0AAT9FPU8</accession>
<name>A0AAT9FPU8_9BACT</name>
<sequence length="203" mass="23304">MIQLEFLFPRKNKPRRLRGASGRENQPDSGDIRIDAVYTKRCVKTLEGLGLKTLADKVSVVWNDRMRTTAGRAFWPDAIIEMNPKLREIAPHEVERTLLHELAHLVAYARAGRRRIAAHGKEWRLACADLGIPGESATHSLPLPGRTMRKKWRYTCPECGEGFDRVRKMKRYAGCYPCCKIHNGGYYHKKFRLKEIQLDASSD</sequence>
<dbReference type="EMBL" id="AP026866">
    <property type="protein sequence ID" value="BDS08051.1"/>
    <property type="molecule type" value="Genomic_DNA"/>
</dbReference>
<dbReference type="PANTHER" id="PTHR38773:SF1">
    <property type="entry name" value="PROTEIN SPRT"/>
    <property type="match status" value="1"/>
</dbReference>
<proteinExistence type="predicted"/>
<protein>
    <recommendedName>
        <fullName evidence="1">SprT-like domain-containing protein</fullName>
    </recommendedName>
</protein>
<dbReference type="SMART" id="SM00731">
    <property type="entry name" value="SprT"/>
    <property type="match status" value="1"/>
</dbReference>
<dbReference type="InterPro" id="IPR006640">
    <property type="entry name" value="SprT-like_domain"/>
</dbReference>
<evidence type="ECO:0000313" key="2">
    <source>
        <dbReference type="EMBL" id="BDS08051.1"/>
    </source>
</evidence>